<dbReference type="EMBL" id="VTPC01002744">
    <property type="protein sequence ID" value="KAF2899583.1"/>
    <property type="molecule type" value="Genomic_DNA"/>
</dbReference>
<protein>
    <submittedName>
        <fullName evidence="1">Uncharacterized protein</fullName>
    </submittedName>
</protein>
<organism evidence="1 2">
    <name type="scientific">Ignelater luminosus</name>
    <name type="common">Cucubano</name>
    <name type="synonym">Pyrophorus luminosus</name>
    <dbReference type="NCBI Taxonomy" id="2038154"/>
    <lineage>
        <taxon>Eukaryota</taxon>
        <taxon>Metazoa</taxon>
        <taxon>Ecdysozoa</taxon>
        <taxon>Arthropoda</taxon>
        <taxon>Hexapoda</taxon>
        <taxon>Insecta</taxon>
        <taxon>Pterygota</taxon>
        <taxon>Neoptera</taxon>
        <taxon>Endopterygota</taxon>
        <taxon>Coleoptera</taxon>
        <taxon>Polyphaga</taxon>
        <taxon>Elateriformia</taxon>
        <taxon>Elateroidea</taxon>
        <taxon>Elateridae</taxon>
        <taxon>Agrypninae</taxon>
        <taxon>Pyrophorini</taxon>
        <taxon>Ignelater</taxon>
    </lineage>
</organism>
<name>A0A8K0DAD5_IGNLU</name>
<proteinExistence type="predicted"/>
<evidence type="ECO:0000313" key="2">
    <source>
        <dbReference type="Proteomes" id="UP000801492"/>
    </source>
</evidence>
<keyword evidence="2" id="KW-1185">Reference proteome</keyword>
<dbReference type="Proteomes" id="UP000801492">
    <property type="component" value="Unassembled WGS sequence"/>
</dbReference>
<accession>A0A8K0DAD5</accession>
<sequence>MGSNKPVVEHFFIIYEDLIDRYTVTYRHSAFTTVTKLVFRFFLKHSPKLYRPREYASYRIMHAVNDVGPPLKNVTRAIGMGAMLSLGMDTKRSVHHLVQEVR</sequence>
<evidence type="ECO:0000313" key="1">
    <source>
        <dbReference type="EMBL" id="KAF2899583.1"/>
    </source>
</evidence>
<dbReference type="AlphaFoldDB" id="A0A8K0DAD5"/>
<comment type="caution">
    <text evidence="1">The sequence shown here is derived from an EMBL/GenBank/DDBJ whole genome shotgun (WGS) entry which is preliminary data.</text>
</comment>
<reference evidence="1" key="1">
    <citation type="submission" date="2019-08" db="EMBL/GenBank/DDBJ databases">
        <title>The genome of the North American firefly Photinus pyralis.</title>
        <authorList>
            <consortium name="Photinus pyralis genome working group"/>
            <person name="Fallon T.R."/>
            <person name="Sander Lower S.E."/>
            <person name="Weng J.-K."/>
        </authorList>
    </citation>
    <scope>NUCLEOTIDE SEQUENCE</scope>
    <source>
        <strain evidence="1">TRF0915ILg1</strain>
        <tissue evidence="1">Whole body</tissue>
    </source>
</reference>
<gene>
    <name evidence="1" type="ORF">ILUMI_06591</name>
</gene>